<reference evidence="4 5" key="1">
    <citation type="submission" date="2015-01" db="EMBL/GenBank/DDBJ databases">
        <title>The Genome Sequence of Exophiala xenobiotica CBS118157.</title>
        <authorList>
            <consortium name="The Broad Institute Genomics Platform"/>
            <person name="Cuomo C."/>
            <person name="de Hoog S."/>
            <person name="Gorbushina A."/>
            <person name="Stielow B."/>
            <person name="Teixiera M."/>
            <person name="Abouelleil A."/>
            <person name="Chapman S.B."/>
            <person name="Priest M."/>
            <person name="Young S.K."/>
            <person name="Wortman J."/>
            <person name="Nusbaum C."/>
            <person name="Birren B."/>
        </authorList>
    </citation>
    <scope>NUCLEOTIDE SEQUENCE [LARGE SCALE GENOMIC DNA]</scope>
    <source>
        <strain evidence="4 5">CBS 118157</strain>
    </source>
</reference>
<dbReference type="InterPro" id="IPR012340">
    <property type="entry name" value="NA-bd_OB-fold"/>
</dbReference>
<feature type="compositionally biased region" description="Low complexity" evidence="2">
    <location>
        <begin position="100"/>
        <end position="119"/>
    </location>
</feature>
<feature type="region of interest" description="Disordered" evidence="2">
    <location>
        <begin position="283"/>
        <end position="323"/>
    </location>
</feature>
<dbReference type="PANTHER" id="PTHR13454">
    <property type="entry name" value="PROTEIN MCM10 HOMOLOG"/>
    <property type="match status" value="1"/>
</dbReference>
<feature type="compositionally biased region" description="Low complexity" evidence="2">
    <location>
        <begin position="197"/>
        <end position="210"/>
    </location>
</feature>
<proteinExistence type="inferred from homology"/>
<evidence type="ECO:0000313" key="5">
    <source>
        <dbReference type="Proteomes" id="UP000054342"/>
    </source>
</evidence>
<dbReference type="AlphaFoldDB" id="A0A0D2EE15"/>
<keyword evidence="5" id="KW-1185">Reference proteome</keyword>
<dbReference type="HOGENOM" id="CLU_011047_0_0_1"/>
<feature type="compositionally biased region" description="Pro residues" evidence="2">
    <location>
        <begin position="1"/>
        <end position="11"/>
    </location>
</feature>
<evidence type="ECO:0000256" key="2">
    <source>
        <dbReference type="SAM" id="MobiDB-lite"/>
    </source>
</evidence>
<feature type="compositionally biased region" description="Basic and acidic residues" evidence="2">
    <location>
        <begin position="212"/>
        <end position="233"/>
    </location>
</feature>
<dbReference type="Proteomes" id="UP000054342">
    <property type="component" value="Unassembled WGS sequence"/>
</dbReference>
<evidence type="ECO:0000259" key="3">
    <source>
        <dbReference type="Pfam" id="PF09329"/>
    </source>
</evidence>
<feature type="domain" description="Zinc finger Mcm10/DnaG-type" evidence="3">
    <location>
        <begin position="492"/>
        <end position="537"/>
    </location>
</feature>
<sequence length="777" mass="84299">MSHDVPWPPRSPHAALLSSPSGRKKYQAKDSSHSPMKRSPTTPSLVDRLRAVRKGHDLPMQENDLQEDLEEDEETLQLKLAAIEAKLKLKRLQQNKTRAGTTGDSSRPSSSHGPGSTTSKTFPAGPEAIPQPARVEVQKSPTRRPQPVSQPKSPSRVLLGIDKGVRAADVSLRRANTTGGSSRHKQETSRHANRPTSRSSVFSSARSGVSTESRKTFSERMAEAREREQSHEQRRNRHRSKGFGTDESEIEKYRLLAKDSIPAPSRSPTRLNPQQAFPRDEIIQGRVEAGTGNGYLEKKRTMPDPQRSPPSQDNSDHSHAQGDASLFEGFSGLHLSSRILPHSFLKRTLATDRFTIYRVPDLLKNITSPSFDLPDDVVDYVIFGVIASKSSPMDQKKPPPDSATAGTNDWERQWEDGSQNQRRFMVFTLTDLKWTVDVYLFGTALPRYHRLAPGTLVAILNPGIMPPKPGKTDTGAFSLNLNNGDDTILEIGQARDLGYCKTLKKDGRECGAWLDASKTGICEWHLNAQLDKTRAKRMGVNTGTNGFSGTKRRGIFDKIGNANAKGEGNGLLAADGHRYDRYTGNHFYIAKSNGGGAATASAAGGALHGGLYDGGPSLPEGNLSRDRGERVRKHLAAQVKEREIAEKLGSGGHGQGFGFGSAGAEYLKLHARAKDSKGHAKDGTAGKADGQQANADAESSVGSQRSANILAGPPSSALVNGRGNGNGRKRTAADVRLSPVKKTRFVTEKGIREAGRESLGVTTAKHADESEDDLEIV</sequence>
<feature type="region of interest" description="Disordered" evidence="2">
    <location>
        <begin position="675"/>
        <end position="739"/>
    </location>
</feature>
<dbReference type="Pfam" id="PF09329">
    <property type="entry name" value="zf-primase"/>
    <property type="match status" value="1"/>
</dbReference>
<organism evidence="4 5">
    <name type="scientific">Exophiala xenobiotica</name>
    <dbReference type="NCBI Taxonomy" id="348802"/>
    <lineage>
        <taxon>Eukaryota</taxon>
        <taxon>Fungi</taxon>
        <taxon>Dikarya</taxon>
        <taxon>Ascomycota</taxon>
        <taxon>Pezizomycotina</taxon>
        <taxon>Eurotiomycetes</taxon>
        <taxon>Chaetothyriomycetidae</taxon>
        <taxon>Chaetothyriales</taxon>
        <taxon>Herpotrichiellaceae</taxon>
        <taxon>Exophiala</taxon>
    </lineage>
</organism>
<dbReference type="Gene3D" id="2.40.50.140">
    <property type="entry name" value="Nucleic acid-binding proteins"/>
    <property type="match status" value="1"/>
</dbReference>
<dbReference type="RefSeq" id="XP_013314212.1">
    <property type="nucleotide sequence ID" value="XM_013458758.1"/>
</dbReference>
<dbReference type="PANTHER" id="PTHR13454:SF11">
    <property type="entry name" value="PROTEIN MCM10 HOMOLOG"/>
    <property type="match status" value="1"/>
</dbReference>
<evidence type="ECO:0000256" key="1">
    <source>
        <dbReference type="ARBA" id="ARBA00009679"/>
    </source>
</evidence>
<dbReference type="InterPro" id="IPR015408">
    <property type="entry name" value="Znf_Mcm10/DnaG"/>
</dbReference>
<evidence type="ECO:0000313" key="4">
    <source>
        <dbReference type="EMBL" id="KIW53628.1"/>
    </source>
</evidence>
<accession>A0A0D2EE15</accession>
<dbReference type="GeneID" id="25331088"/>
<dbReference type="STRING" id="348802.A0A0D2EE15"/>
<comment type="similarity">
    <text evidence="1">Belongs to the MCM10 family.</text>
</comment>
<feature type="region of interest" description="Disordered" evidence="2">
    <location>
        <begin position="755"/>
        <end position="777"/>
    </location>
</feature>
<dbReference type="GO" id="GO:0043596">
    <property type="term" value="C:nuclear replication fork"/>
    <property type="evidence" value="ECO:0007669"/>
    <property type="project" value="TreeGrafter"/>
</dbReference>
<dbReference type="GO" id="GO:0003697">
    <property type="term" value="F:single-stranded DNA binding"/>
    <property type="evidence" value="ECO:0007669"/>
    <property type="project" value="InterPro"/>
</dbReference>
<dbReference type="GO" id="GO:0006270">
    <property type="term" value="P:DNA replication initiation"/>
    <property type="evidence" value="ECO:0007669"/>
    <property type="project" value="InterPro"/>
</dbReference>
<protein>
    <recommendedName>
        <fullName evidence="3">Zinc finger Mcm10/DnaG-type domain-containing protein</fullName>
    </recommendedName>
</protein>
<name>A0A0D2EE15_9EURO</name>
<dbReference type="OrthoDB" id="273123at2759"/>
<feature type="compositionally biased region" description="Basic and acidic residues" evidence="2">
    <location>
        <begin position="675"/>
        <end position="684"/>
    </location>
</feature>
<gene>
    <name evidence="4" type="ORF">PV05_09180</name>
</gene>
<dbReference type="InterPro" id="IPR040184">
    <property type="entry name" value="Mcm10"/>
</dbReference>
<feature type="region of interest" description="Disordered" evidence="2">
    <location>
        <begin position="1"/>
        <end position="45"/>
    </location>
</feature>
<dbReference type="EMBL" id="KN847321">
    <property type="protein sequence ID" value="KIW53628.1"/>
    <property type="molecule type" value="Genomic_DNA"/>
</dbReference>
<dbReference type="GO" id="GO:0003688">
    <property type="term" value="F:DNA replication origin binding"/>
    <property type="evidence" value="ECO:0007669"/>
    <property type="project" value="TreeGrafter"/>
</dbReference>
<feature type="region of interest" description="Disordered" evidence="2">
    <location>
        <begin position="89"/>
        <end position="250"/>
    </location>
</feature>